<dbReference type="Gene3D" id="2.40.70.10">
    <property type="entry name" value="Acid Proteases"/>
    <property type="match status" value="1"/>
</dbReference>
<keyword evidence="4" id="KW-0255">Endonuclease</keyword>
<dbReference type="Pfam" id="PF00098">
    <property type="entry name" value="zf-CCHC"/>
    <property type="match status" value="2"/>
</dbReference>
<dbReference type="GO" id="GO:0005737">
    <property type="term" value="C:cytoplasm"/>
    <property type="evidence" value="ECO:0007669"/>
    <property type="project" value="UniProtKB-ARBA"/>
</dbReference>
<dbReference type="Gene3D" id="4.10.60.10">
    <property type="entry name" value="Zinc finger, CCHC-type"/>
    <property type="match status" value="1"/>
</dbReference>
<proteinExistence type="predicted"/>
<keyword evidence="5" id="KW-0479">Metal-binding</keyword>
<dbReference type="OMA" id="CKLASNT"/>
<evidence type="ECO:0000256" key="5">
    <source>
        <dbReference type="PROSITE-ProRule" id="PRU00047"/>
    </source>
</evidence>
<dbReference type="InterPro" id="IPR050951">
    <property type="entry name" value="Retrovirus_Pol_polyprotein"/>
</dbReference>
<keyword evidence="3" id="KW-0540">Nuclease</keyword>
<dbReference type="GO" id="GO:0003676">
    <property type="term" value="F:nucleic acid binding"/>
    <property type="evidence" value="ECO:0007669"/>
    <property type="project" value="InterPro"/>
</dbReference>
<dbReference type="SMART" id="SM00343">
    <property type="entry name" value="ZnF_C2HC"/>
    <property type="match status" value="2"/>
</dbReference>
<dbReference type="EnsemblMetazoa" id="CJA04219.1">
    <property type="protein sequence ID" value="CJA04219.1"/>
    <property type="gene ID" value="WBGene00123423"/>
</dbReference>
<feature type="compositionally biased region" description="Low complexity" evidence="6">
    <location>
        <begin position="247"/>
        <end position="261"/>
    </location>
</feature>
<keyword evidence="4" id="KW-0378">Hydrolase</keyword>
<dbReference type="Pfam" id="PF13975">
    <property type="entry name" value="gag-asp_proteas"/>
    <property type="match status" value="1"/>
</dbReference>
<dbReference type="Gene3D" id="3.10.10.10">
    <property type="entry name" value="HIV Type 1 Reverse Transcriptase, subunit A, domain 1"/>
    <property type="match status" value="1"/>
</dbReference>
<dbReference type="InterPro" id="IPR036875">
    <property type="entry name" value="Znf_CCHC_sf"/>
</dbReference>
<dbReference type="InterPro" id="IPR001878">
    <property type="entry name" value="Znf_CCHC"/>
</dbReference>
<accession>A0A8R1HQU5</accession>
<feature type="region of interest" description="Disordered" evidence="6">
    <location>
        <begin position="246"/>
        <end position="271"/>
    </location>
</feature>
<keyword evidence="9" id="KW-1185">Reference proteome</keyword>
<dbReference type="Pfam" id="PF23309">
    <property type="entry name" value="DUF7083"/>
    <property type="match status" value="1"/>
</dbReference>
<dbReference type="PANTHER" id="PTHR37984">
    <property type="entry name" value="PROTEIN CBG26694"/>
    <property type="match status" value="1"/>
</dbReference>
<keyword evidence="1" id="KW-0808">Transferase</keyword>
<feature type="domain" description="CCHC-type" evidence="7">
    <location>
        <begin position="296"/>
        <end position="311"/>
    </location>
</feature>
<dbReference type="SUPFAM" id="SSF50630">
    <property type="entry name" value="Acid proteases"/>
    <property type="match status" value="1"/>
</dbReference>
<evidence type="ECO:0000256" key="6">
    <source>
        <dbReference type="SAM" id="MobiDB-lite"/>
    </source>
</evidence>
<dbReference type="GO" id="GO:0008270">
    <property type="term" value="F:zinc ion binding"/>
    <property type="evidence" value="ECO:0007669"/>
    <property type="project" value="UniProtKB-KW"/>
</dbReference>
<dbReference type="GO" id="GO:0016779">
    <property type="term" value="F:nucleotidyltransferase activity"/>
    <property type="evidence" value="ECO:0007669"/>
    <property type="project" value="UniProtKB-KW"/>
</dbReference>
<sequence>MDSSALKLFLTQQQEAHKEQLVFLQQQQEKLLETILKKIGTQTDHTSILNSLNGRIATFKYNSEDGETFDRWFGRYEDVIKVDGAQLDDASKTRLLVTKLDKNEAEQFRNHILPKMPAEVNFEDTVAMLKKLFNETKSLTRLRYELLSVKFDGNDRKIYTGLVKSRFSVAQWSTMTEDQAQCLLWIMGLKSHEHAELRARALRELEQDSRITLTELTDRLDQVIALRNDADFMEGPASSVNAVNYNKAKQQPQSSRKPSQAHSKSNNSCQPPKTPCYKCGQMHWARDCKLASNTVCRNCNKNGHLAKVCKSKRSTNNAIFIAQSSAQNRNLIYYNVEIEGKQIKMQLDTGAEVTLMNAKDWMRLNKPKLSHSTINLRTANNEPIKVKGQFKCNFNLNGHHGSGLCHVTDTASLLGLDWIAQDTTLYQHLIQASVNSISNAIPEASSACRKKLELGLRSTFPDVFESGLGRCSKAKASLQLKPNASPTFRKARPVPYAVLPMVTQELNRLVKQGVYTATDYSDFATPIVVVDKKDGSIRLCGDYSTGLNDSLDSHQHPLPTAEDIFSTHGSPSFQCASNFAVVRACIIRQRRMQFCTEK</sequence>
<protein>
    <submittedName>
        <fullName evidence="8">CCHC-type domain-containing protein</fullName>
    </submittedName>
</protein>
<dbReference type="PROSITE" id="PS50158">
    <property type="entry name" value="ZF_CCHC"/>
    <property type="match status" value="1"/>
</dbReference>
<evidence type="ECO:0000256" key="3">
    <source>
        <dbReference type="ARBA" id="ARBA00022722"/>
    </source>
</evidence>
<organism evidence="8 9">
    <name type="scientific">Caenorhabditis japonica</name>
    <dbReference type="NCBI Taxonomy" id="281687"/>
    <lineage>
        <taxon>Eukaryota</taxon>
        <taxon>Metazoa</taxon>
        <taxon>Ecdysozoa</taxon>
        <taxon>Nematoda</taxon>
        <taxon>Chromadorea</taxon>
        <taxon>Rhabditida</taxon>
        <taxon>Rhabditina</taxon>
        <taxon>Rhabditomorpha</taxon>
        <taxon>Rhabditoidea</taxon>
        <taxon>Rhabditidae</taxon>
        <taxon>Peloderinae</taxon>
        <taxon>Caenorhabditis</taxon>
    </lineage>
</organism>
<evidence type="ECO:0000256" key="4">
    <source>
        <dbReference type="ARBA" id="ARBA00022759"/>
    </source>
</evidence>
<evidence type="ECO:0000256" key="2">
    <source>
        <dbReference type="ARBA" id="ARBA00022695"/>
    </source>
</evidence>
<dbReference type="GO" id="GO:0019899">
    <property type="term" value="F:enzyme binding"/>
    <property type="evidence" value="ECO:0007669"/>
    <property type="project" value="UniProtKB-ARBA"/>
</dbReference>
<dbReference type="InterPro" id="IPR021109">
    <property type="entry name" value="Peptidase_aspartic_dom_sf"/>
</dbReference>
<dbReference type="InterPro" id="IPR055510">
    <property type="entry name" value="DUF7083"/>
</dbReference>
<dbReference type="Proteomes" id="UP000005237">
    <property type="component" value="Unassembled WGS sequence"/>
</dbReference>
<dbReference type="SUPFAM" id="SSF56672">
    <property type="entry name" value="DNA/RNA polymerases"/>
    <property type="match status" value="1"/>
</dbReference>
<evidence type="ECO:0000256" key="1">
    <source>
        <dbReference type="ARBA" id="ARBA00022679"/>
    </source>
</evidence>
<evidence type="ECO:0000313" key="8">
    <source>
        <dbReference type="EnsemblMetazoa" id="CJA04219.1"/>
    </source>
</evidence>
<dbReference type="GO" id="GO:0004519">
    <property type="term" value="F:endonuclease activity"/>
    <property type="evidence" value="ECO:0007669"/>
    <property type="project" value="UniProtKB-KW"/>
</dbReference>
<feature type="compositionally biased region" description="Polar residues" evidence="6">
    <location>
        <begin position="262"/>
        <end position="271"/>
    </location>
</feature>
<dbReference type="SUPFAM" id="SSF57756">
    <property type="entry name" value="Retrovirus zinc finger-like domains"/>
    <property type="match status" value="1"/>
</dbReference>
<evidence type="ECO:0000313" key="9">
    <source>
        <dbReference type="Proteomes" id="UP000005237"/>
    </source>
</evidence>
<keyword evidence="2" id="KW-0548">Nucleotidyltransferase</keyword>
<keyword evidence="5" id="KW-0863">Zinc-finger</keyword>
<evidence type="ECO:0000259" key="7">
    <source>
        <dbReference type="PROSITE" id="PS50158"/>
    </source>
</evidence>
<name>A0A8R1HQU5_CAEJA</name>
<reference evidence="8" key="2">
    <citation type="submission" date="2022-06" db="UniProtKB">
        <authorList>
            <consortium name="EnsemblMetazoa"/>
        </authorList>
    </citation>
    <scope>IDENTIFICATION</scope>
    <source>
        <strain evidence="8">DF5081</strain>
    </source>
</reference>
<dbReference type="AlphaFoldDB" id="A0A8R1HQU5"/>
<keyword evidence="5" id="KW-0862">Zinc</keyword>
<dbReference type="PANTHER" id="PTHR37984:SF5">
    <property type="entry name" value="PROTEIN NYNRIN-LIKE"/>
    <property type="match status" value="1"/>
</dbReference>
<dbReference type="InterPro" id="IPR043502">
    <property type="entry name" value="DNA/RNA_pol_sf"/>
</dbReference>
<reference evidence="9" key="1">
    <citation type="submission" date="2010-08" db="EMBL/GenBank/DDBJ databases">
        <authorList>
            <consortium name="Caenorhabditis japonica Sequencing Consortium"/>
            <person name="Wilson R.K."/>
        </authorList>
    </citation>
    <scope>NUCLEOTIDE SEQUENCE [LARGE SCALE GENOMIC DNA]</scope>
    <source>
        <strain evidence="9">DF5081</strain>
    </source>
</reference>